<dbReference type="OrthoDB" id="1016922at2"/>
<dbReference type="PANTHER" id="PTHR43646">
    <property type="entry name" value="GLYCOSYLTRANSFERASE"/>
    <property type="match status" value="1"/>
</dbReference>
<gene>
    <name evidence="7" type="ORF">SAMN04515674_1206</name>
</gene>
<dbReference type="GO" id="GO:0016757">
    <property type="term" value="F:glycosyltransferase activity"/>
    <property type="evidence" value="ECO:0007669"/>
    <property type="project" value="UniProtKB-KW"/>
</dbReference>
<dbReference type="InterPro" id="IPR029044">
    <property type="entry name" value="Nucleotide-diphossugar_trans"/>
</dbReference>
<protein>
    <submittedName>
        <fullName evidence="7">Glycosyl transferase family 2</fullName>
    </submittedName>
</protein>
<dbReference type="GO" id="GO:0005886">
    <property type="term" value="C:plasma membrane"/>
    <property type="evidence" value="ECO:0007669"/>
    <property type="project" value="UniProtKB-SubCell"/>
</dbReference>
<keyword evidence="4 7" id="KW-0808">Transferase</keyword>
<dbReference type="STRING" id="1079859.SAMN04515674_1206"/>
<keyword evidence="8" id="KW-1185">Reference proteome</keyword>
<name>A0A1I5YMP4_9BACT</name>
<dbReference type="RefSeq" id="WP_092019583.1">
    <property type="nucleotide sequence ID" value="NZ_FOXH01000020.1"/>
</dbReference>
<organism evidence="7 8">
    <name type="scientific">Pseudarcicella hirudinis</name>
    <dbReference type="NCBI Taxonomy" id="1079859"/>
    <lineage>
        <taxon>Bacteria</taxon>
        <taxon>Pseudomonadati</taxon>
        <taxon>Bacteroidota</taxon>
        <taxon>Cytophagia</taxon>
        <taxon>Cytophagales</taxon>
        <taxon>Flectobacillaceae</taxon>
        <taxon>Pseudarcicella</taxon>
    </lineage>
</organism>
<feature type="domain" description="Glycosyltransferase 2-like" evidence="6">
    <location>
        <begin position="47"/>
        <end position="175"/>
    </location>
</feature>
<keyword evidence="5" id="KW-0472">Membrane</keyword>
<dbReference type="AlphaFoldDB" id="A0A1I5YMP4"/>
<dbReference type="EMBL" id="FOXH01000020">
    <property type="protein sequence ID" value="SFQ45390.1"/>
    <property type="molecule type" value="Genomic_DNA"/>
</dbReference>
<dbReference type="Proteomes" id="UP000199306">
    <property type="component" value="Unassembled WGS sequence"/>
</dbReference>
<accession>A0A1I5YMP4</accession>
<evidence type="ECO:0000256" key="3">
    <source>
        <dbReference type="ARBA" id="ARBA00022676"/>
    </source>
</evidence>
<evidence type="ECO:0000313" key="7">
    <source>
        <dbReference type="EMBL" id="SFQ45390.1"/>
    </source>
</evidence>
<dbReference type="InterPro" id="IPR001173">
    <property type="entry name" value="Glyco_trans_2-like"/>
</dbReference>
<sequence>MSFFKNPSWISQHTYSYKNVDDVPEREYSQINQKLAQFKQSENPEVSVVIAAWNEEVNLLPTIGSLADSVTEIPFEILVVNNNSTDRTQEVLDKLNIRSCIQTIQGCGPARQMGLEQAKGKYILSADADCIYPPLWIEKMVKALRPEDVACVYGRYSFIANDVTPRWKLSIYETLKDVMAEIRQVKRPYLNTLGMTMGYRTADALKVGYVMTNVRGEDGRLTFDLMPMGKVVQVKDRDARVWTGTRTLDKDGSFFKMVSIRIVKEIKRIFEYFKPLAPHDTKTSKS</sequence>
<proteinExistence type="predicted"/>
<reference evidence="7 8" key="1">
    <citation type="submission" date="2016-10" db="EMBL/GenBank/DDBJ databases">
        <authorList>
            <person name="de Groot N.N."/>
        </authorList>
    </citation>
    <scope>NUCLEOTIDE SEQUENCE [LARGE SCALE GENOMIC DNA]</scope>
    <source>
        <strain evidence="8">E92,LMG 26720,CCM 7988</strain>
    </source>
</reference>
<evidence type="ECO:0000259" key="6">
    <source>
        <dbReference type="Pfam" id="PF00535"/>
    </source>
</evidence>
<dbReference type="Gene3D" id="3.90.550.10">
    <property type="entry name" value="Spore Coat Polysaccharide Biosynthesis Protein SpsA, Chain A"/>
    <property type="match status" value="1"/>
</dbReference>
<dbReference type="CDD" id="cd00761">
    <property type="entry name" value="Glyco_tranf_GTA_type"/>
    <property type="match status" value="1"/>
</dbReference>
<dbReference type="SUPFAM" id="SSF53448">
    <property type="entry name" value="Nucleotide-diphospho-sugar transferases"/>
    <property type="match status" value="1"/>
</dbReference>
<dbReference type="Pfam" id="PF00535">
    <property type="entry name" value="Glycos_transf_2"/>
    <property type="match status" value="1"/>
</dbReference>
<evidence type="ECO:0000313" key="8">
    <source>
        <dbReference type="Proteomes" id="UP000199306"/>
    </source>
</evidence>
<comment type="subcellular location">
    <subcellularLocation>
        <location evidence="1">Cell membrane</location>
    </subcellularLocation>
</comment>
<keyword evidence="3" id="KW-0328">Glycosyltransferase</keyword>
<evidence type="ECO:0000256" key="5">
    <source>
        <dbReference type="ARBA" id="ARBA00023136"/>
    </source>
</evidence>
<evidence type="ECO:0000256" key="2">
    <source>
        <dbReference type="ARBA" id="ARBA00022475"/>
    </source>
</evidence>
<evidence type="ECO:0000256" key="4">
    <source>
        <dbReference type="ARBA" id="ARBA00022679"/>
    </source>
</evidence>
<dbReference type="PANTHER" id="PTHR43646:SF2">
    <property type="entry name" value="GLYCOSYLTRANSFERASE 2-LIKE DOMAIN-CONTAINING PROTEIN"/>
    <property type="match status" value="1"/>
</dbReference>
<keyword evidence="2" id="KW-1003">Cell membrane</keyword>
<evidence type="ECO:0000256" key="1">
    <source>
        <dbReference type="ARBA" id="ARBA00004236"/>
    </source>
</evidence>